<reference evidence="2" key="1">
    <citation type="journal article" date="2022" name="bioRxiv">
        <title>Sequencing and chromosome-scale assembly of the giantPleurodeles waltlgenome.</title>
        <authorList>
            <person name="Brown T."/>
            <person name="Elewa A."/>
            <person name="Iarovenko S."/>
            <person name="Subramanian E."/>
            <person name="Araus A.J."/>
            <person name="Petzold A."/>
            <person name="Susuki M."/>
            <person name="Suzuki K.-i.T."/>
            <person name="Hayashi T."/>
            <person name="Toyoda A."/>
            <person name="Oliveira C."/>
            <person name="Osipova E."/>
            <person name="Leigh N.D."/>
            <person name="Simon A."/>
            <person name="Yun M.H."/>
        </authorList>
    </citation>
    <scope>NUCLEOTIDE SEQUENCE</scope>
    <source>
        <strain evidence="2">20211129_DDA</strain>
        <tissue evidence="2">Liver</tissue>
    </source>
</reference>
<organism evidence="2 3">
    <name type="scientific">Pleurodeles waltl</name>
    <name type="common">Iberian ribbed newt</name>
    <dbReference type="NCBI Taxonomy" id="8319"/>
    <lineage>
        <taxon>Eukaryota</taxon>
        <taxon>Metazoa</taxon>
        <taxon>Chordata</taxon>
        <taxon>Craniata</taxon>
        <taxon>Vertebrata</taxon>
        <taxon>Euteleostomi</taxon>
        <taxon>Amphibia</taxon>
        <taxon>Batrachia</taxon>
        <taxon>Caudata</taxon>
        <taxon>Salamandroidea</taxon>
        <taxon>Salamandridae</taxon>
        <taxon>Pleurodelinae</taxon>
        <taxon>Pleurodeles</taxon>
    </lineage>
</organism>
<keyword evidence="3" id="KW-1185">Reference proteome</keyword>
<proteinExistence type="predicted"/>
<sequence>MGREDHRSGDRELHSPAVRAAGGPLLGHSRTWRPIKVTMTPVCLDMRGLRDRQRPGPSSPGRGWNPPLTCNEVKSRHIDLQSDVRDMLFQHAVVEQDAVTQETCLHLQERRGEQTPRFRRLKRGVFCKIPHGGGA</sequence>
<feature type="compositionally biased region" description="Basic and acidic residues" evidence="1">
    <location>
        <begin position="1"/>
        <end position="14"/>
    </location>
</feature>
<name>A0AAV7PER6_PLEWA</name>
<feature type="region of interest" description="Disordered" evidence="1">
    <location>
        <begin position="1"/>
        <end position="25"/>
    </location>
</feature>
<dbReference type="EMBL" id="JANPWB010000011">
    <property type="protein sequence ID" value="KAJ1126706.1"/>
    <property type="molecule type" value="Genomic_DNA"/>
</dbReference>
<protein>
    <submittedName>
        <fullName evidence="2">Uncharacterized protein</fullName>
    </submittedName>
</protein>
<dbReference type="Proteomes" id="UP001066276">
    <property type="component" value="Chromosome 7"/>
</dbReference>
<comment type="caution">
    <text evidence="2">The sequence shown here is derived from an EMBL/GenBank/DDBJ whole genome shotgun (WGS) entry which is preliminary data.</text>
</comment>
<evidence type="ECO:0000313" key="2">
    <source>
        <dbReference type="EMBL" id="KAJ1126706.1"/>
    </source>
</evidence>
<evidence type="ECO:0000256" key="1">
    <source>
        <dbReference type="SAM" id="MobiDB-lite"/>
    </source>
</evidence>
<accession>A0AAV7PER6</accession>
<dbReference type="AlphaFoldDB" id="A0AAV7PER6"/>
<evidence type="ECO:0000313" key="3">
    <source>
        <dbReference type="Proteomes" id="UP001066276"/>
    </source>
</evidence>
<feature type="region of interest" description="Disordered" evidence="1">
    <location>
        <begin position="46"/>
        <end position="68"/>
    </location>
</feature>
<gene>
    <name evidence="2" type="ORF">NDU88_005112</name>
</gene>